<dbReference type="EMBL" id="CZRL01000082">
    <property type="protein sequence ID" value="CUS52537.1"/>
    <property type="molecule type" value="Genomic_DNA"/>
</dbReference>
<evidence type="ECO:0000256" key="1">
    <source>
        <dbReference type="SAM" id="MobiDB-lite"/>
    </source>
</evidence>
<organism evidence="2">
    <name type="scientific">hydrothermal vent metagenome</name>
    <dbReference type="NCBI Taxonomy" id="652676"/>
    <lineage>
        <taxon>unclassified sequences</taxon>
        <taxon>metagenomes</taxon>
        <taxon>ecological metagenomes</taxon>
    </lineage>
</organism>
<gene>
    <name evidence="2" type="ORF">MGWOODY_XGa2627</name>
</gene>
<evidence type="ECO:0000313" key="2">
    <source>
        <dbReference type="EMBL" id="CUS52537.1"/>
    </source>
</evidence>
<name>A0A161KE90_9ZZZZ</name>
<proteinExistence type="predicted"/>
<sequence length="59" mass="6861">MWNRIRTLLEPPKHPGNTKPPKEFLGDELAVARTAWEKEQTMATATRYITLLEIARQIQ</sequence>
<reference evidence="2" key="1">
    <citation type="submission" date="2015-10" db="EMBL/GenBank/DDBJ databases">
        <authorList>
            <person name="Gilbert D.G."/>
        </authorList>
    </citation>
    <scope>NUCLEOTIDE SEQUENCE</scope>
</reference>
<protein>
    <submittedName>
        <fullName evidence="2">Uncharacterized protein</fullName>
    </submittedName>
</protein>
<feature type="region of interest" description="Disordered" evidence="1">
    <location>
        <begin position="1"/>
        <end position="23"/>
    </location>
</feature>
<dbReference type="AlphaFoldDB" id="A0A161KE90"/>
<accession>A0A161KE90</accession>